<dbReference type="PANTHER" id="PTHR43036:SF2">
    <property type="entry name" value="OS04G0481300 PROTEIN"/>
    <property type="match status" value="1"/>
</dbReference>
<sequence length="259" mass="30074">MKPALAFDSPKKPKQWRDLPNGELIVQCIEQNLMPWWPRFFGYHLLKLGILSGAVNSEQSMIKHQVIVGEANANAQVVAEIDDLPFLEHSVDACLLTQSLEFAVDPHHILREADRVLIPNGHLIISGFNPISLAGLNQLIPFRRQELPWRGRFFTPMRVKDWLNLLGYEVIEDRRFLYSTLHSVINPENWWHKLWQKFAKNYLPSFGSVYLIIAKKRVHPLTPIRPKWQIRPKFNPVKVTTFGPSNFKPDSFEPSKPRE</sequence>
<name>A0ABZ0GRB6_9GAMM</name>
<feature type="domain" description="Methyltransferase type 11" evidence="1">
    <location>
        <begin position="71"/>
        <end position="125"/>
    </location>
</feature>
<reference evidence="2 3" key="1">
    <citation type="submission" date="2023-09" db="EMBL/GenBank/DDBJ databases">
        <authorList>
            <person name="Qi X."/>
        </authorList>
    </citation>
    <scope>NUCLEOTIDE SEQUENCE [LARGE SCALE GENOMIC DNA]</scope>
    <source>
        <strain evidence="2 3">S1-1</strain>
    </source>
</reference>
<evidence type="ECO:0000259" key="1">
    <source>
        <dbReference type="Pfam" id="PF08241"/>
    </source>
</evidence>
<dbReference type="InterPro" id="IPR029063">
    <property type="entry name" value="SAM-dependent_MTases_sf"/>
</dbReference>
<keyword evidence="2" id="KW-0808">Transferase</keyword>
<dbReference type="Pfam" id="PF08241">
    <property type="entry name" value="Methyltransf_11"/>
    <property type="match status" value="1"/>
</dbReference>
<gene>
    <name evidence="2" type="ORF">RI844_03180</name>
</gene>
<dbReference type="EMBL" id="CP136600">
    <property type="protein sequence ID" value="WOH38254.1"/>
    <property type="molecule type" value="Genomic_DNA"/>
</dbReference>
<accession>A0ABZ0GRB6</accession>
<evidence type="ECO:0000313" key="3">
    <source>
        <dbReference type="Proteomes" id="UP001301442"/>
    </source>
</evidence>
<keyword evidence="2" id="KW-0489">Methyltransferase</keyword>
<dbReference type="PANTHER" id="PTHR43036">
    <property type="entry name" value="OSJNBB0011N17.9 PROTEIN"/>
    <property type="match status" value="1"/>
</dbReference>
<keyword evidence="3" id="KW-1185">Reference proteome</keyword>
<dbReference type="InterPro" id="IPR013216">
    <property type="entry name" value="Methyltransf_11"/>
</dbReference>
<dbReference type="SUPFAM" id="SSF53335">
    <property type="entry name" value="S-adenosyl-L-methionine-dependent methyltransferases"/>
    <property type="match status" value="1"/>
</dbReference>
<organism evidence="2 3">
    <name type="scientific">Thalassotalea fonticola</name>
    <dbReference type="NCBI Taxonomy" id="3065649"/>
    <lineage>
        <taxon>Bacteria</taxon>
        <taxon>Pseudomonadati</taxon>
        <taxon>Pseudomonadota</taxon>
        <taxon>Gammaproteobacteria</taxon>
        <taxon>Alteromonadales</taxon>
        <taxon>Colwelliaceae</taxon>
        <taxon>Thalassotalea</taxon>
    </lineage>
</organism>
<dbReference type="GO" id="GO:0032259">
    <property type="term" value="P:methylation"/>
    <property type="evidence" value="ECO:0007669"/>
    <property type="project" value="UniProtKB-KW"/>
</dbReference>
<dbReference type="GO" id="GO:0008168">
    <property type="term" value="F:methyltransferase activity"/>
    <property type="evidence" value="ECO:0007669"/>
    <property type="project" value="UniProtKB-KW"/>
</dbReference>
<dbReference type="RefSeq" id="WP_348397026.1">
    <property type="nucleotide sequence ID" value="NZ_CP136600.1"/>
</dbReference>
<protein>
    <submittedName>
        <fullName evidence="2">Methyltransferase domain-containing protein</fullName>
    </submittedName>
</protein>
<evidence type="ECO:0000313" key="2">
    <source>
        <dbReference type="EMBL" id="WOH38254.1"/>
    </source>
</evidence>
<dbReference type="Gene3D" id="3.40.50.150">
    <property type="entry name" value="Vaccinia Virus protein VP39"/>
    <property type="match status" value="1"/>
</dbReference>
<proteinExistence type="predicted"/>
<dbReference type="Proteomes" id="UP001301442">
    <property type="component" value="Chromosome"/>
</dbReference>